<evidence type="ECO:0000256" key="4">
    <source>
        <dbReference type="ARBA" id="ARBA00022989"/>
    </source>
</evidence>
<evidence type="ECO:0000256" key="1">
    <source>
        <dbReference type="ARBA" id="ARBA00004141"/>
    </source>
</evidence>
<dbReference type="GeneID" id="35294720"/>
<evidence type="ECO:0000256" key="5">
    <source>
        <dbReference type="ARBA" id="ARBA00023136"/>
    </source>
</evidence>
<keyword evidence="4 6" id="KW-1133">Transmembrane helix</keyword>
<comment type="similarity">
    <text evidence="2 6">Belongs to the 4-toluene sulfonate uptake permease (TSUP) (TC 2.A.102) family.</text>
</comment>
<keyword evidence="5 6" id="KW-0472">Membrane</keyword>
<dbReference type="InterPro" id="IPR051598">
    <property type="entry name" value="TSUP/Inactive_protease-like"/>
</dbReference>
<dbReference type="PANTHER" id="PTHR43701:SF13">
    <property type="entry name" value="MEMBRANE TRANSPORTER PROTEIN YRKJ-RELATED"/>
    <property type="match status" value="1"/>
</dbReference>
<organism evidence="7 8">
    <name type="scientific">Macrococcoides canis</name>
    <dbReference type="NCBI Taxonomy" id="1855823"/>
    <lineage>
        <taxon>Bacteria</taxon>
        <taxon>Bacillati</taxon>
        <taxon>Bacillota</taxon>
        <taxon>Bacilli</taxon>
        <taxon>Bacillales</taxon>
        <taxon>Staphylococcaceae</taxon>
        <taxon>Macrococcoides</taxon>
    </lineage>
</organism>
<dbReference type="PANTHER" id="PTHR43701">
    <property type="entry name" value="MEMBRANE TRANSPORTER PROTEIN MJ0441-RELATED"/>
    <property type="match status" value="1"/>
</dbReference>
<keyword evidence="6" id="KW-1003">Cell membrane</keyword>
<proteinExistence type="inferred from homology"/>
<feature type="transmembrane region" description="Helical" evidence="6">
    <location>
        <begin position="106"/>
        <end position="126"/>
    </location>
</feature>
<feature type="transmembrane region" description="Helical" evidence="6">
    <location>
        <begin position="81"/>
        <end position="100"/>
    </location>
</feature>
<dbReference type="Proteomes" id="UP000194154">
    <property type="component" value="Chromosome"/>
</dbReference>
<protein>
    <recommendedName>
        <fullName evidence="6">Probable membrane transporter protein</fullName>
    </recommendedName>
</protein>
<dbReference type="EMBL" id="CP021059">
    <property type="protein sequence ID" value="ARQ06232.1"/>
    <property type="molecule type" value="Genomic_DNA"/>
</dbReference>
<evidence type="ECO:0000256" key="2">
    <source>
        <dbReference type="ARBA" id="ARBA00009142"/>
    </source>
</evidence>
<evidence type="ECO:0000313" key="7">
    <source>
        <dbReference type="EMBL" id="ARQ06232.1"/>
    </source>
</evidence>
<feature type="transmembrane region" description="Helical" evidence="6">
    <location>
        <begin position="176"/>
        <end position="195"/>
    </location>
</feature>
<feature type="transmembrane region" description="Helical" evidence="6">
    <location>
        <begin position="202"/>
        <end position="220"/>
    </location>
</feature>
<comment type="subcellular location">
    <subcellularLocation>
        <location evidence="6">Cell membrane</location>
        <topology evidence="6">Multi-pass membrane protein</topology>
    </subcellularLocation>
    <subcellularLocation>
        <location evidence="1">Membrane</location>
        <topology evidence="1">Multi-pass membrane protein</topology>
    </subcellularLocation>
</comment>
<evidence type="ECO:0000256" key="3">
    <source>
        <dbReference type="ARBA" id="ARBA00022692"/>
    </source>
</evidence>
<feature type="transmembrane region" description="Helical" evidence="6">
    <location>
        <begin position="232"/>
        <end position="250"/>
    </location>
</feature>
<dbReference type="GO" id="GO:0005886">
    <property type="term" value="C:plasma membrane"/>
    <property type="evidence" value="ECO:0007669"/>
    <property type="project" value="UniProtKB-SubCell"/>
</dbReference>
<dbReference type="OrthoDB" id="9792581at2"/>
<name>A0A1W7A9E0_9STAP</name>
<keyword evidence="3 6" id="KW-0812">Transmembrane</keyword>
<dbReference type="AlphaFoldDB" id="A0A1W7A9E0"/>
<reference evidence="7 8" key="1">
    <citation type="journal article" date="2017" name="Int. J. Syst. Evol. Microbiol.">
        <title>Macrococcus canis sp. nov., a skin bacterium associated with infections in dogs.</title>
        <authorList>
            <person name="Gobeli Brawand S."/>
            <person name="Cotting K."/>
            <person name="Gomez-Sanz E."/>
            <person name="Collaud A."/>
            <person name="Thomann A."/>
            <person name="Brodard I."/>
            <person name="Rodriguez-Campos S."/>
            <person name="Strauss C."/>
            <person name="Perreten V."/>
        </authorList>
    </citation>
    <scope>NUCLEOTIDE SEQUENCE [LARGE SCALE GENOMIC DNA]</scope>
    <source>
        <strain evidence="7 8">KM45013</strain>
    </source>
</reference>
<feature type="transmembrane region" description="Helical" evidence="6">
    <location>
        <begin position="7"/>
        <end position="35"/>
    </location>
</feature>
<feature type="transmembrane region" description="Helical" evidence="6">
    <location>
        <begin position="138"/>
        <end position="170"/>
    </location>
</feature>
<dbReference type="Pfam" id="PF01925">
    <property type="entry name" value="TauE"/>
    <property type="match status" value="1"/>
</dbReference>
<evidence type="ECO:0000256" key="6">
    <source>
        <dbReference type="RuleBase" id="RU363041"/>
    </source>
</evidence>
<sequence length="253" mass="26775">MDTSLILILSLIGAFGAFISGLVGIGGAIVIYPMLLFIPPVFGYTITPEIASGLTAAQVFFSTMSGSMSQRNNPDLNKEIIVPMGSGILLGSLIGAYSASIFDASLINIVYTFLAILAVFLMFVKVKPENERTTFNKIALFITALAIGILSGIVGAGGAFIIVPVLLAIFKAPFRSVVASSIVIAFISSIGTFFMKSMTGQIDFVMMIPLVIASLIFAPIGTKVSKKTNQQLLRVILALLIALAAIKMILNMI</sequence>
<dbReference type="KEGG" id="mcak:MCCS_05810"/>
<gene>
    <name evidence="7" type="ORF">MCCS_05810</name>
</gene>
<dbReference type="RefSeq" id="WP_086041912.1">
    <property type="nucleotide sequence ID" value="NZ_CBCRZA010000001.1"/>
</dbReference>
<evidence type="ECO:0000313" key="8">
    <source>
        <dbReference type="Proteomes" id="UP000194154"/>
    </source>
</evidence>
<keyword evidence="8" id="KW-1185">Reference proteome</keyword>
<accession>A0A1W7A9E0</accession>
<dbReference type="STRING" id="1855823.MCCS_05810"/>
<dbReference type="InterPro" id="IPR002781">
    <property type="entry name" value="TM_pro_TauE-like"/>
</dbReference>